<evidence type="ECO:0000313" key="6">
    <source>
        <dbReference type="RefSeq" id="XP_032128975.1"/>
    </source>
</evidence>
<gene>
    <name evidence="5" type="primary">LOC116546973</name>
    <name evidence="6" type="synonym">LOC116546975</name>
</gene>
<keyword evidence="4" id="KW-1185">Reference proteome</keyword>
<dbReference type="GO" id="GO:0070971">
    <property type="term" value="C:endoplasmic reticulum exit site"/>
    <property type="evidence" value="ECO:0007669"/>
    <property type="project" value="TreeGrafter"/>
</dbReference>
<dbReference type="GO" id="GO:0035459">
    <property type="term" value="P:vesicle cargo loading"/>
    <property type="evidence" value="ECO:0007669"/>
    <property type="project" value="TreeGrafter"/>
</dbReference>
<dbReference type="GeneID" id="116546973"/>
<dbReference type="PANTHER" id="PTHR23158:SF54">
    <property type="entry name" value="TRANSPORT AND GOLGI ORGANIZATION PROTEIN 1 HOMOLOG"/>
    <property type="match status" value="1"/>
</dbReference>
<evidence type="ECO:0000256" key="1">
    <source>
        <dbReference type="ARBA" id="ARBA00023054"/>
    </source>
</evidence>
<accession>A0A6J3HFN6</accession>
<evidence type="ECO:0000313" key="5">
    <source>
        <dbReference type="RefSeq" id="XP_032128971.1"/>
    </source>
</evidence>
<feature type="coiled-coil region" evidence="2">
    <location>
        <begin position="24"/>
        <end position="79"/>
    </location>
</feature>
<dbReference type="Proteomes" id="UP000504640">
    <property type="component" value="Unplaced"/>
</dbReference>
<proteinExistence type="predicted"/>
<dbReference type="GO" id="GO:0005789">
    <property type="term" value="C:endoplasmic reticulum membrane"/>
    <property type="evidence" value="ECO:0007669"/>
    <property type="project" value="TreeGrafter"/>
</dbReference>
<feature type="region of interest" description="Disordered" evidence="3">
    <location>
        <begin position="105"/>
        <end position="130"/>
    </location>
</feature>
<sequence length="217" mass="25503">MKIFCFLGDRNEKMKNQIKQMMDVSRTQTAISVAEEDLKRLQLKLRASMSTKCNLEDQIKKLEDDRNSLLSAKDGLEDEFRTLRLKGEILNELYQQKEMALQKKLSQEEYERQQREQRLSAADEKAGSAAEEVKTYKRRIEEMENELQKTERLFKNQIATHEKKAHENWLKARAAERAIAEEKMEATNLRHKYVILMPMFSVLPLKELDSVSYLSLS</sequence>
<evidence type="ECO:0000256" key="2">
    <source>
        <dbReference type="SAM" id="Coils"/>
    </source>
</evidence>
<evidence type="ECO:0000313" key="4">
    <source>
        <dbReference type="Proteomes" id="UP000504640"/>
    </source>
</evidence>
<dbReference type="GO" id="GO:0006888">
    <property type="term" value="P:endoplasmic reticulum to Golgi vesicle-mediated transport"/>
    <property type="evidence" value="ECO:0007669"/>
    <property type="project" value="TreeGrafter"/>
</dbReference>
<name>A0A6J3HFN6_SAPAP</name>
<dbReference type="RefSeq" id="XP_032128975.1">
    <property type="nucleotide sequence ID" value="XM_032273084.1"/>
</dbReference>
<dbReference type="GO" id="GO:0009306">
    <property type="term" value="P:protein secretion"/>
    <property type="evidence" value="ECO:0007669"/>
    <property type="project" value="TreeGrafter"/>
</dbReference>
<dbReference type="PANTHER" id="PTHR23158">
    <property type="entry name" value="MELANOMA INHIBITORY ACTIVITY-RELATED"/>
    <property type="match status" value="1"/>
</dbReference>
<dbReference type="InterPro" id="IPR051500">
    <property type="entry name" value="cTAGE_MIA/OTOR"/>
</dbReference>
<dbReference type="AlphaFoldDB" id="A0A6J3HFN6"/>
<reference evidence="5 6" key="1">
    <citation type="submission" date="2025-04" db="UniProtKB">
        <authorList>
            <consortium name="RefSeq"/>
        </authorList>
    </citation>
    <scope>IDENTIFICATION</scope>
    <source>
        <tissue evidence="5 6">Blood</tissue>
    </source>
</reference>
<evidence type="ECO:0000256" key="3">
    <source>
        <dbReference type="SAM" id="MobiDB-lite"/>
    </source>
</evidence>
<protein>
    <submittedName>
        <fullName evidence="5 6">Transport and Golgi organization protein 1 homolog isoform X1</fullName>
    </submittedName>
</protein>
<dbReference type="RefSeq" id="XP_032128971.1">
    <property type="nucleotide sequence ID" value="XM_032273080.1"/>
</dbReference>
<organism evidence="4 5">
    <name type="scientific">Sapajus apella</name>
    <name type="common">Brown-capped capuchin</name>
    <name type="synonym">Cebus apella</name>
    <dbReference type="NCBI Taxonomy" id="9515"/>
    <lineage>
        <taxon>Eukaryota</taxon>
        <taxon>Metazoa</taxon>
        <taxon>Chordata</taxon>
        <taxon>Craniata</taxon>
        <taxon>Vertebrata</taxon>
        <taxon>Euteleostomi</taxon>
        <taxon>Mammalia</taxon>
        <taxon>Eutheria</taxon>
        <taxon>Euarchontoglires</taxon>
        <taxon>Primates</taxon>
        <taxon>Haplorrhini</taxon>
        <taxon>Platyrrhini</taxon>
        <taxon>Cebidae</taxon>
        <taxon>Cebinae</taxon>
        <taxon>Sapajus</taxon>
    </lineage>
</organism>
<keyword evidence="1 2" id="KW-0175">Coiled coil</keyword>